<dbReference type="Gene3D" id="3.10.310.10">
    <property type="entry name" value="Diaminopimelate Epimerase, Chain A, domain 1"/>
    <property type="match status" value="2"/>
</dbReference>
<dbReference type="NCBIfam" id="TIGR00654">
    <property type="entry name" value="PhzF_family"/>
    <property type="match status" value="1"/>
</dbReference>
<dbReference type="RefSeq" id="WP_203915991.1">
    <property type="nucleotide sequence ID" value="NZ_BONZ01000006.1"/>
</dbReference>
<keyword evidence="3" id="KW-1185">Reference proteome</keyword>
<dbReference type="PIRSF" id="PIRSF016184">
    <property type="entry name" value="PhzC_PhzF"/>
    <property type="match status" value="1"/>
</dbReference>
<dbReference type="GO" id="GO:0016853">
    <property type="term" value="F:isomerase activity"/>
    <property type="evidence" value="ECO:0007669"/>
    <property type="project" value="TreeGrafter"/>
</dbReference>
<evidence type="ECO:0000256" key="1">
    <source>
        <dbReference type="PIRSR" id="PIRSR016184-1"/>
    </source>
</evidence>
<dbReference type="SUPFAM" id="SSF54506">
    <property type="entry name" value="Diaminopimelate epimerase-like"/>
    <property type="match status" value="1"/>
</dbReference>
<dbReference type="GO" id="GO:0005737">
    <property type="term" value="C:cytoplasm"/>
    <property type="evidence" value="ECO:0007669"/>
    <property type="project" value="TreeGrafter"/>
</dbReference>
<evidence type="ECO:0000313" key="2">
    <source>
        <dbReference type="EMBL" id="GIH12272.1"/>
    </source>
</evidence>
<name>A0A8J3QLI3_9ACTN</name>
<dbReference type="PANTHER" id="PTHR13774:SF32">
    <property type="entry name" value="ANTISENSE-ENHANCING SEQUENCE 1"/>
    <property type="match status" value="1"/>
</dbReference>
<dbReference type="Pfam" id="PF02567">
    <property type="entry name" value="PhzC-PhzF"/>
    <property type="match status" value="1"/>
</dbReference>
<dbReference type="InterPro" id="IPR003719">
    <property type="entry name" value="Phenazine_PhzF-like"/>
</dbReference>
<feature type="active site" evidence="1">
    <location>
        <position position="47"/>
    </location>
</feature>
<gene>
    <name evidence="2" type="ORF">Raf01_04440</name>
</gene>
<evidence type="ECO:0000313" key="3">
    <source>
        <dbReference type="Proteomes" id="UP000642748"/>
    </source>
</evidence>
<evidence type="ECO:0008006" key="4">
    <source>
        <dbReference type="Google" id="ProtNLM"/>
    </source>
</evidence>
<comment type="caution">
    <text evidence="2">The sequence shown here is derived from an EMBL/GenBank/DDBJ whole genome shotgun (WGS) entry which is preliminary data.</text>
</comment>
<reference evidence="2" key="1">
    <citation type="submission" date="2021-01" db="EMBL/GenBank/DDBJ databases">
        <title>Whole genome shotgun sequence of Rugosimonospora africana NBRC 104875.</title>
        <authorList>
            <person name="Komaki H."/>
            <person name="Tamura T."/>
        </authorList>
    </citation>
    <scope>NUCLEOTIDE SEQUENCE</scope>
    <source>
        <strain evidence="2">NBRC 104875</strain>
    </source>
</reference>
<accession>A0A8J3QLI3</accession>
<dbReference type="Proteomes" id="UP000642748">
    <property type="component" value="Unassembled WGS sequence"/>
</dbReference>
<dbReference type="EMBL" id="BONZ01000006">
    <property type="protein sequence ID" value="GIH12272.1"/>
    <property type="molecule type" value="Genomic_DNA"/>
</dbReference>
<proteinExistence type="predicted"/>
<sequence>MITLPYQIVDVFTDRPFTGNPLAVVFEAHDLATEQLQAIAREFNLSETAFVLPATTSEATYRARIFTTEEELPFAGHPSVGSAVTFVERAGRGPGVVVQECGAGLLPIEVYAGGKATLTGGQPTVGEALDPTNLLAATGLTSEDFVGPAPRIAGCGLEFPFVSVTRDALTRAAGDSAAARAAGLFGVSLVAWDAANRTGYSRLFFGSGMIEDPATGSAALGMGVWLIASGLLPGDRESEYVVEQGYEMGRPSTLECRVTARDGVAVSATVSGRVVPIAHGEMVIPPFVG</sequence>
<protein>
    <recommendedName>
        <fullName evidence="4">Trans-2,3-dihydro-3-hydroxyanthranilate isomerase</fullName>
    </recommendedName>
</protein>
<dbReference type="PANTHER" id="PTHR13774">
    <property type="entry name" value="PHENAZINE BIOSYNTHESIS PROTEIN"/>
    <property type="match status" value="1"/>
</dbReference>
<dbReference type="AlphaFoldDB" id="A0A8J3QLI3"/>
<organism evidence="2 3">
    <name type="scientific">Rugosimonospora africana</name>
    <dbReference type="NCBI Taxonomy" id="556532"/>
    <lineage>
        <taxon>Bacteria</taxon>
        <taxon>Bacillati</taxon>
        <taxon>Actinomycetota</taxon>
        <taxon>Actinomycetes</taxon>
        <taxon>Micromonosporales</taxon>
        <taxon>Micromonosporaceae</taxon>
        <taxon>Rugosimonospora</taxon>
    </lineage>
</organism>